<dbReference type="InterPro" id="IPR036388">
    <property type="entry name" value="WH-like_DNA-bd_sf"/>
</dbReference>
<dbReference type="RefSeq" id="WP_096010387.1">
    <property type="nucleotide sequence ID" value="NZ_NTME01000073.1"/>
</dbReference>
<evidence type="ECO:0000256" key="2">
    <source>
        <dbReference type="ARBA" id="ARBA00023125"/>
    </source>
</evidence>
<dbReference type="SMART" id="SM00421">
    <property type="entry name" value="HTH_LUXR"/>
    <property type="match status" value="1"/>
</dbReference>
<dbReference type="GO" id="GO:0003677">
    <property type="term" value="F:DNA binding"/>
    <property type="evidence" value="ECO:0007669"/>
    <property type="project" value="UniProtKB-KW"/>
</dbReference>
<keyword evidence="2" id="KW-0238">DNA-binding</keyword>
<dbReference type="AlphaFoldDB" id="A0A2A3LW23"/>
<reference evidence="5 6" key="1">
    <citation type="submission" date="2017-09" db="EMBL/GenBank/DDBJ databases">
        <authorList>
            <person name="Ehlers B."/>
            <person name="Leendertz F.H."/>
        </authorList>
    </citation>
    <scope>NUCLEOTIDE SEQUENCE [LARGE SCALE GENOMIC DNA]</scope>
    <source>
        <strain evidence="5 6">DJ-1</strain>
    </source>
</reference>
<evidence type="ECO:0000259" key="4">
    <source>
        <dbReference type="PROSITE" id="PS50043"/>
    </source>
</evidence>
<dbReference type="EMBL" id="NTME01000073">
    <property type="protein sequence ID" value="PBJ91983.1"/>
    <property type="molecule type" value="Genomic_DNA"/>
</dbReference>
<dbReference type="Pfam" id="PF00196">
    <property type="entry name" value="GerE"/>
    <property type="match status" value="1"/>
</dbReference>
<dbReference type="PANTHER" id="PTHR44688:SF16">
    <property type="entry name" value="DNA-BINDING TRANSCRIPTIONAL ACTIVATOR DEVR_DOSR"/>
    <property type="match status" value="1"/>
</dbReference>
<dbReference type="SUPFAM" id="SSF46894">
    <property type="entry name" value="C-terminal effector domain of the bipartite response regulators"/>
    <property type="match status" value="1"/>
</dbReference>
<dbReference type="CDD" id="cd06170">
    <property type="entry name" value="LuxR_C_like"/>
    <property type="match status" value="1"/>
</dbReference>
<evidence type="ECO:0000313" key="6">
    <source>
        <dbReference type="Proteomes" id="UP000218102"/>
    </source>
</evidence>
<dbReference type="InterPro" id="IPR000792">
    <property type="entry name" value="Tscrpt_reg_LuxR_C"/>
</dbReference>
<organism evidence="5 6">
    <name type="scientific">Pseudomonas plecoglossicida</name>
    <dbReference type="NCBI Taxonomy" id="70775"/>
    <lineage>
        <taxon>Bacteria</taxon>
        <taxon>Pseudomonadati</taxon>
        <taxon>Pseudomonadota</taxon>
        <taxon>Gammaproteobacteria</taxon>
        <taxon>Pseudomonadales</taxon>
        <taxon>Pseudomonadaceae</taxon>
        <taxon>Pseudomonas</taxon>
    </lineage>
</organism>
<accession>A0A2A3LW23</accession>
<dbReference type="PROSITE" id="PS50043">
    <property type="entry name" value="HTH_LUXR_2"/>
    <property type="match status" value="1"/>
</dbReference>
<proteinExistence type="predicted"/>
<dbReference type="Proteomes" id="UP000218102">
    <property type="component" value="Unassembled WGS sequence"/>
</dbReference>
<sequence length="99" mass="10363">MKSQEANLKRNKDQGVFAAPGWRGLYGHGLTRRGVQCVVLAATGKSGKQIARELGISPGTVTSRMADARLHLGASNRTELVAKAVAAGIIYASEAEPCA</sequence>
<evidence type="ECO:0000313" key="5">
    <source>
        <dbReference type="EMBL" id="PBJ91983.1"/>
    </source>
</evidence>
<evidence type="ECO:0000256" key="3">
    <source>
        <dbReference type="ARBA" id="ARBA00023163"/>
    </source>
</evidence>
<comment type="caution">
    <text evidence="5">The sequence shown here is derived from an EMBL/GenBank/DDBJ whole genome shotgun (WGS) entry which is preliminary data.</text>
</comment>
<feature type="domain" description="HTH luxR-type" evidence="4">
    <location>
        <begin position="30"/>
        <end position="88"/>
    </location>
</feature>
<dbReference type="GO" id="GO:0006355">
    <property type="term" value="P:regulation of DNA-templated transcription"/>
    <property type="evidence" value="ECO:0007669"/>
    <property type="project" value="InterPro"/>
</dbReference>
<dbReference type="GeneID" id="97167389"/>
<keyword evidence="3" id="KW-0804">Transcription</keyword>
<keyword evidence="1" id="KW-0805">Transcription regulation</keyword>
<evidence type="ECO:0000256" key="1">
    <source>
        <dbReference type="ARBA" id="ARBA00023015"/>
    </source>
</evidence>
<gene>
    <name evidence="5" type="ORF">CMV24_29610</name>
</gene>
<protein>
    <submittedName>
        <fullName evidence="5">Helix-turn-helix transcriptional regulator</fullName>
    </submittedName>
</protein>
<dbReference type="PANTHER" id="PTHR44688">
    <property type="entry name" value="DNA-BINDING TRANSCRIPTIONAL ACTIVATOR DEVR_DOSR"/>
    <property type="match status" value="1"/>
</dbReference>
<dbReference type="InterPro" id="IPR016032">
    <property type="entry name" value="Sig_transdc_resp-reg_C-effctor"/>
</dbReference>
<name>A0A2A3LW23_PSEDL</name>
<dbReference type="Gene3D" id="1.10.10.10">
    <property type="entry name" value="Winged helix-like DNA-binding domain superfamily/Winged helix DNA-binding domain"/>
    <property type="match status" value="1"/>
</dbReference>